<dbReference type="GO" id="GO:0000271">
    <property type="term" value="P:polysaccharide biosynthetic process"/>
    <property type="evidence" value="ECO:0007669"/>
    <property type="project" value="UniProtKB-KW"/>
</dbReference>
<evidence type="ECO:0000256" key="7">
    <source>
        <dbReference type="ARBA" id="ARBA00022741"/>
    </source>
</evidence>
<evidence type="ECO:0000256" key="3">
    <source>
        <dbReference type="ARBA" id="ARBA00022475"/>
    </source>
</evidence>
<protein>
    <recommendedName>
        <fullName evidence="16">Putative tyrosine-protein kinase EpsB</fullName>
    </recommendedName>
    <alternativeName>
        <fullName evidence="17">EPS I polysaccharide export protein EpsB</fullName>
    </alternativeName>
</protein>
<keyword evidence="11 19" id="KW-0472">Membrane</keyword>
<evidence type="ECO:0000256" key="17">
    <source>
        <dbReference type="ARBA" id="ARBA00081049"/>
    </source>
</evidence>
<feature type="domain" description="Tyrosine-protein kinase G-rich" evidence="22">
    <location>
        <begin position="396"/>
        <end position="475"/>
    </location>
</feature>
<keyword evidence="18" id="KW-0175">Coiled coil</keyword>
<evidence type="ECO:0000256" key="5">
    <source>
        <dbReference type="ARBA" id="ARBA00022679"/>
    </source>
</evidence>
<dbReference type="FunFam" id="3.40.50.300:FF:000527">
    <property type="entry name" value="Tyrosine-protein kinase etk"/>
    <property type="match status" value="1"/>
</dbReference>
<evidence type="ECO:0000256" key="14">
    <source>
        <dbReference type="ARBA" id="ARBA00053015"/>
    </source>
</evidence>
<accession>A0A1I7E7U5</accession>
<evidence type="ECO:0000256" key="9">
    <source>
        <dbReference type="ARBA" id="ARBA00022840"/>
    </source>
</evidence>
<dbReference type="Pfam" id="PF02706">
    <property type="entry name" value="Wzz"/>
    <property type="match status" value="1"/>
</dbReference>
<evidence type="ECO:0000256" key="13">
    <source>
        <dbReference type="ARBA" id="ARBA00023169"/>
    </source>
</evidence>
<keyword evidence="7" id="KW-0547">Nucleotide-binding</keyword>
<dbReference type="InterPro" id="IPR025669">
    <property type="entry name" value="AAA_dom"/>
</dbReference>
<dbReference type="Pfam" id="PF13807">
    <property type="entry name" value="GNVR"/>
    <property type="match status" value="1"/>
</dbReference>
<feature type="domain" description="Polysaccharide chain length determinant N-terminal" evidence="20">
    <location>
        <begin position="16"/>
        <end position="107"/>
    </location>
</feature>
<dbReference type="PANTHER" id="PTHR32309:SF32">
    <property type="entry name" value="TYROSINE-PROTEIN KINASE ETK-RELATED"/>
    <property type="match status" value="1"/>
</dbReference>
<evidence type="ECO:0000256" key="15">
    <source>
        <dbReference type="ARBA" id="ARBA00054296"/>
    </source>
</evidence>
<keyword evidence="13" id="KW-0270">Exopolysaccharide synthesis</keyword>
<dbReference type="Pfam" id="PF23607">
    <property type="entry name" value="WZC_N"/>
    <property type="match status" value="1"/>
</dbReference>
<evidence type="ECO:0000313" key="24">
    <source>
        <dbReference type="Proteomes" id="UP000198844"/>
    </source>
</evidence>
<keyword evidence="8 23" id="KW-0418">Kinase</keyword>
<dbReference type="GO" id="GO:0005886">
    <property type="term" value="C:plasma membrane"/>
    <property type="evidence" value="ECO:0007669"/>
    <property type="project" value="UniProtKB-SubCell"/>
</dbReference>
<evidence type="ECO:0000256" key="1">
    <source>
        <dbReference type="ARBA" id="ARBA00004429"/>
    </source>
</evidence>
<evidence type="ECO:0000259" key="22">
    <source>
        <dbReference type="Pfam" id="PF13807"/>
    </source>
</evidence>
<dbReference type="RefSeq" id="WP_093637755.1">
    <property type="nucleotide sequence ID" value="NZ_FPBH01000014.1"/>
</dbReference>
<evidence type="ECO:0000256" key="12">
    <source>
        <dbReference type="ARBA" id="ARBA00023137"/>
    </source>
</evidence>
<dbReference type="InterPro" id="IPR050445">
    <property type="entry name" value="Bact_polysacc_biosynth/exp"/>
</dbReference>
<dbReference type="NCBIfam" id="TIGR01005">
    <property type="entry name" value="eps_transp_fam"/>
    <property type="match status" value="1"/>
</dbReference>
<gene>
    <name evidence="23" type="ORF">SAMN05192563_1014193</name>
</gene>
<feature type="coiled-coil region" evidence="18">
    <location>
        <begin position="290"/>
        <end position="324"/>
    </location>
</feature>
<evidence type="ECO:0000256" key="18">
    <source>
        <dbReference type="SAM" id="Coils"/>
    </source>
</evidence>
<dbReference type="Proteomes" id="UP000198844">
    <property type="component" value="Unassembled WGS sequence"/>
</dbReference>
<dbReference type="CDD" id="cd05387">
    <property type="entry name" value="BY-kinase"/>
    <property type="match status" value="1"/>
</dbReference>
<sequence>MANSTEAQSNLIQNEEDLDLINFLSVIYDSRWLIAIVVCVVTAFSVMYAFLAKPIYEANVIVQVEDSDFSAKNLLGDLSPLLDAKSATTAEIELIRSRLVLTNAVSSLRLFIVATPKYFPIFGSWLAGHNEGALMAAPKGTIATPFLGLDSFAWGGESIDTSEFNVPSTYWEKEFTVVKRDGDKYELFAPNGDLVLKGTVGRQAVGSVDDGRVSLTLKSLHARASTKFTLIRNSELDTVEKLQDNLKIEEQGKQSGILSVTLQGPSPLLTQATLNALSAEYVKQNLDLKSADAAKTIAFLEKQLPELKKELDEAEEKYNQFRNKSGTINLSEEAKLILQQSVDSKAALLDMEQKRLELAQRFTPSHPSVVALDSQIASAKEQVNALSSRIATLPNVEQSALRLMRDVAVDTDLYTGLLNNTQQLRVLKAGKVGNVRVVDYAQLSEKPVKPKKAIAIALGIVLGFVFGISAAFVRKSLRGGVESGDAIERATGLAVYAAIPHSEQQRRINTAIGRHEGGLQILAAQCPDDVTVESLRSLRTSLQFAMLDAPNNIVVVTGPSPGVGKSFVSSNLAAVLATSGQKVLLIDLDLRRGHVHDFFGVDRAGGITELISGTKALDNIVHSEILPNLDFISTGATPPHPSELLLNRRFAEELTELSDRYDIVILDTPPILAVTDAAIVGKYAGTTLLALRHGKHPMGEIVESVRRLRQAGVSLKGVLLNDLPRRSLGYGGQYAGYYSYTHSREVV</sequence>
<keyword evidence="4" id="KW-0997">Cell inner membrane</keyword>
<keyword evidence="10 19" id="KW-1133">Transmembrane helix</keyword>
<dbReference type="InterPro" id="IPR005702">
    <property type="entry name" value="Wzc-like_C"/>
</dbReference>
<dbReference type="InterPro" id="IPR005700">
    <property type="entry name" value="EPS_ExoP-like"/>
</dbReference>
<keyword evidence="5" id="KW-0808">Transferase</keyword>
<dbReference type="InterPro" id="IPR003856">
    <property type="entry name" value="LPS_length_determ_N"/>
</dbReference>
<evidence type="ECO:0000256" key="4">
    <source>
        <dbReference type="ARBA" id="ARBA00022519"/>
    </source>
</evidence>
<keyword evidence="3" id="KW-1003">Cell membrane</keyword>
<keyword evidence="6 19" id="KW-0812">Transmembrane</keyword>
<evidence type="ECO:0000256" key="10">
    <source>
        <dbReference type="ARBA" id="ARBA00022989"/>
    </source>
</evidence>
<dbReference type="AlphaFoldDB" id="A0A1I7E7U5"/>
<dbReference type="GO" id="GO:0004713">
    <property type="term" value="F:protein tyrosine kinase activity"/>
    <property type="evidence" value="ECO:0007669"/>
    <property type="project" value="UniProtKB-KW"/>
</dbReference>
<dbReference type="EMBL" id="FPBH01000014">
    <property type="protein sequence ID" value="SFU20036.1"/>
    <property type="molecule type" value="Genomic_DNA"/>
</dbReference>
<feature type="domain" description="AAA" evidence="21">
    <location>
        <begin position="556"/>
        <end position="675"/>
    </location>
</feature>
<dbReference type="Gene3D" id="3.40.50.300">
    <property type="entry name" value="P-loop containing nucleotide triphosphate hydrolases"/>
    <property type="match status" value="1"/>
</dbReference>
<dbReference type="OrthoDB" id="9808257at2"/>
<proteinExistence type="inferred from homology"/>
<dbReference type="GO" id="GO:0042802">
    <property type="term" value="F:identical protein binding"/>
    <property type="evidence" value="ECO:0007669"/>
    <property type="project" value="UniProtKB-ARBA"/>
</dbReference>
<feature type="transmembrane region" description="Helical" evidence="19">
    <location>
        <begin position="32"/>
        <end position="51"/>
    </location>
</feature>
<comment type="function">
    <text evidence="15">Probably involved in polymerization and/or export of exopolysaccharide EPS I which functions as a virulence factor. May be involved in an ATP-dependent process in the pathway for EPS I production, possibly export of the trimeric repeat units across the inner membrane or their polymerization.</text>
</comment>
<dbReference type="InterPro" id="IPR032807">
    <property type="entry name" value="GNVR"/>
</dbReference>
<evidence type="ECO:0000256" key="16">
    <source>
        <dbReference type="ARBA" id="ARBA00067833"/>
    </source>
</evidence>
<feature type="transmembrane region" description="Helical" evidence="19">
    <location>
        <begin position="453"/>
        <end position="473"/>
    </location>
</feature>
<name>A0A1I7E7U5_9BURK</name>
<evidence type="ECO:0000259" key="21">
    <source>
        <dbReference type="Pfam" id="PF13614"/>
    </source>
</evidence>
<comment type="subcellular location">
    <subcellularLocation>
        <location evidence="1">Cell inner membrane</location>
        <topology evidence="1">Multi-pass membrane protein</topology>
    </subcellularLocation>
</comment>
<evidence type="ECO:0000256" key="19">
    <source>
        <dbReference type="SAM" id="Phobius"/>
    </source>
</evidence>
<keyword evidence="12" id="KW-0829">Tyrosine-protein kinase</keyword>
<dbReference type="InterPro" id="IPR027417">
    <property type="entry name" value="P-loop_NTPase"/>
</dbReference>
<evidence type="ECO:0000256" key="11">
    <source>
        <dbReference type="ARBA" id="ARBA00023136"/>
    </source>
</evidence>
<evidence type="ECO:0000313" key="23">
    <source>
        <dbReference type="EMBL" id="SFU20036.1"/>
    </source>
</evidence>
<dbReference type="SUPFAM" id="SSF52540">
    <property type="entry name" value="P-loop containing nucleoside triphosphate hydrolases"/>
    <property type="match status" value="1"/>
</dbReference>
<keyword evidence="9" id="KW-0067">ATP-binding</keyword>
<evidence type="ECO:0000259" key="20">
    <source>
        <dbReference type="Pfam" id="PF02706"/>
    </source>
</evidence>
<evidence type="ECO:0000256" key="2">
    <source>
        <dbReference type="ARBA" id="ARBA00008883"/>
    </source>
</evidence>
<evidence type="ECO:0000256" key="8">
    <source>
        <dbReference type="ARBA" id="ARBA00022777"/>
    </source>
</evidence>
<evidence type="ECO:0000256" key="6">
    <source>
        <dbReference type="ARBA" id="ARBA00022692"/>
    </source>
</evidence>
<dbReference type="NCBIfam" id="TIGR01007">
    <property type="entry name" value="eps_fam"/>
    <property type="match status" value="1"/>
</dbReference>
<dbReference type="Pfam" id="PF13614">
    <property type="entry name" value="AAA_31"/>
    <property type="match status" value="1"/>
</dbReference>
<comment type="catalytic activity">
    <reaction evidence="14">
        <text>L-tyrosyl-[protein] + ATP = O-phospho-L-tyrosyl-[protein] + ADP + H(+)</text>
        <dbReference type="Rhea" id="RHEA:10596"/>
        <dbReference type="Rhea" id="RHEA-COMP:10136"/>
        <dbReference type="Rhea" id="RHEA-COMP:20101"/>
        <dbReference type="ChEBI" id="CHEBI:15378"/>
        <dbReference type="ChEBI" id="CHEBI:30616"/>
        <dbReference type="ChEBI" id="CHEBI:46858"/>
        <dbReference type="ChEBI" id="CHEBI:61978"/>
        <dbReference type="ChEBI" id="CHEBI:456216"/>
    </reaction>
</comment>
<dbReference type="PANTHER" id="PTHR32309">
    <property type="entry name" value="TYROSINE-PROTEIN KINASE"/>
    <property type="match status" value="1"/>
</dbReference>
<comment type="similarity">
    <text evidence="2">Belongs to the etk/wzc family.</text>
</comment>
<dbReference type="GO" id="GO:0005524">
    <property type="term" value="F:ATP binding"/>
    <property type="evidence" value="ECO:0007669"/>
    <property type="project" value="UniProtKB-KW"/>
</dbReference>
<organism evidence="23 24">
    <name type="scientific">Paraburkholderia aspalathi</name>
    <dbReference type="NCBI Taxonomy" id="1324617"/>
    <lineage>
        <taxon>Bacteria</taxon>
        <taxon>Pseudomonadati</taxon>
        <taxon>Pseudomonadota</taxon>
        <taxon>Betaproteobacteria</taxon>
        <taxon>Burkholderiales</taxon>
        <taxon>Burkholderiaceae</taxon>
        <taxon>Paraburkholderia</taxon>
    </lineage>
</organism>
<reference evidence="23 24" key="1">
    <citation type="submission" date="2016-10" db="EMBL/GenBank/DDBJ databases">
        <authorList>
            <person name="de Groot N.N."/>
        </authorList>
    </citation>
    <scope>NUCLEOTIDE SEQUENCE [LARGE SCALE GENOMIC DNA]</scope>
    <source>
        <strain evidence="23 24">LMG 27731</strain>
    </source>
</reference>